<name>A0AAI8Z4G2_9PEZI</name>
<feature type="transmembrane region" description="Helical" evidence="2">
    <location>
        <begin position="97"/>
        <end position="115"/>
    </location>
</feature>
<accession>A0AAI8Z4G2</accession>
<reference evidence="3" key="1">
    <citation type="submission" date="2023-11" db="EMBL/GenBank/DDBJ databases">
        <authorList>
            <person name="Alioto T."/>
            <person name="Alioto T."/>
            <person name="Gomez Garrido J."/>
        </authorList>
    </citation>
    <scope>NUCLEOTIDE SEQUENCE</scope>
</reference>
<dbReference type="Proteomes" id="UP001296104">
    <property type="component" value="Unassembled WGS sequence"/>
</dbReference>
<gene>
    <name evidence="3" type="ORF">LECACI_7A007435</name>
</gene>
<dbReference type="AlphaFoldDB" id="A0AAI8Z4G2"/>
<evidence type="ECO:0000313" key="4">
    <source>
        <dbReference type="Proteomes" id="UP001296104"/>
    </source>
</evidence>
<keyword evidence="4" id="KW-1185">Reference proteome</keyword>
<keyword evidence="2" id="KW-1133">Transmembrane helix</keyword>
<feature type="region of interest" description="Disordered" evidence="1">
    <location>
        <begin position="32"/>
        <end position="80"/>
    </location>
</feature>
<comment type="caution">
    <text evidence="3">The sequence shown here is derived from an EMBL/GenBank/DDBJ whole genome shotgun (WGS) entry which is preliminary data.</text>
</comment>
<proteinExistence type="predicted"/>
<protein>
    <submittedName>
        <fullName evidence="3">Uncharacterized protein</fullName>
    </submittedName>
</protein>
<organism evidence="3 4">
    <name type="scientific">Lecanosticta acicola</name>
    <dbReference type="NCBI Taxonomy" id="111012"/>
    <lineage>
        <taxon>Eukaryota</taxon>
        <taxon>Fungi</taxon>
        <taxon>Dikarya</taxon>
        <taxon>Ascomycota</taxon>
        <taxon>Pezizomycotina</taxon>
        <taxon>Dothideomycetes</taxon>
        <taxon>Dothideomycetidae</taxon>
        <taxon>Mycosphaerellales</taxon>
        <taxon>Mycosphaerellaceae</taxon>
        <taxon>Lecanosticta</taxon>
    </lineage>
</organism>
<evidence type="ECO:0000256" key="2">
    <source>
        <dbReference type="SAM" id="Phobius"/>
    </source>
</evidence>
<dbReference type="EMBL" id="CAVMBE010000060">
    <property type="protein sequence ID" value="CAK4032277.1"/>
    <property type="molecule type" value="Genomic_DNA"/>
</dbReference>
<sequence>MTRCIPIPGNISLADDLSHSFSEFKTGRNLDSTNHRYSTTNNFEESTGDGGEVEQSVASIRDTEPPIGEDDGYEMPRSSVDGEDFPTILSEHKPMRILILALPLLLQIWVLTQAFQLGLGFWTGLVISMIVMPPIELTDSDSLLAAKTHGELATIGTFDFVSSFIDPQKESTQPLDGGVVCGDGCPTFHSCFRTEFNSRATIWKITSGLLT</sequence>
<evidence type="ECO:0000256" key="1">
    <source>
        <dbReference type="SAM" id="MobiDB-lite"/>
    </source>
</evidence>
<keyword evidence="2" id="KW-0472">Membrane</keyword>
<keyword evidence="2" id="KW-0812">Transmembrane</keyword>
<feature type="compositionally biased region" description="Polar residues" evidence="1">
    <location>
        <begin position="32"/>
        <end position="45"/>
    </location>
</feature>
<evidence type="ECO:0000313" key="3">
    <source>
        <dbReference type="EMBL" id="CAK4032277.1"/>
    </source>
</evidence>